<sequence length="91" mass="9703">MAFTTPPAPQGRKQYVVRLTIEVTGRNPGEAAQAALHQIQHDGLANASPRVAERVDGATRWPADLGARHADAVADPVGHEAREELQGNFLG</sequence>
<reference evidence="1 2" key="1">
    <citation type="submission" date="2019-01" db="EMBL/GenBank/DDBJ databases">
        <title>Novel species of Cellulomonas.</title>
        <authorList>
            <person name="Liu Q."/>
            <person name="Xin Y.-H."/>
        </authorList>
    </citation>
    <scope>NUCLEOTIDE SEQUENCE [LARGE SCALE GENOMIC DNA]</scope>
    <source>
        <strain evidence="1 2">HLT2-17</strain>
    </source>
</reference>
<protein>
    <submittedName>
        <fullName evidence="1">Uncharacterized protein</fullName>
    </submittedName>
</protein>
<dbReference type="AlphaFoldDB" id="A0A4Q5MW41"/>
<organism evidence="1 2">
    <name type="scientific">Pengzhenrongella frigida</name>
    <dbReference type="NCBI Taxonomy" id="1259133"/>
    <lineage>
        <taxon>Bacteria</taxon>
        <taxon>Bacillati</taxon>
        <taxon>Actinomycetota</taxon>
        <taxon>Actinomycetes</taxon>
        <taxon>Micrococcales</taxon>
        <taxon>Pengzhenrongella</taxon>
    </lineage>
</organism>
<proteinExistence type="predicted"/>
<dbReference type="Proteomes" id="UP000293764">
    <property type="component" value="Unassembled WGS sequence"/>
</dbReference>
<dbReference type="EMBL" id="SDWW01000054">
    <property type="protein sequence ID" value="RYV49755.1"/>
    <property type="molecule type" value="Genomic_DNA"/>
</dbReference>
<evidence type="ECO:0000313" key="1">
    <source>
        <dbReference type="EMBL" id="RYV49755.1"/>
    </source>
</evidence>
<accession>A0A4Q5MW41</accession>
<gene>
    <name evidence="1" type="ORF">EUA98_17100</name>
</gene>
<dbReference type="RefSeq" id="WP_130103909.1">
    <property type="nucleotide sequence ID" value="NZ_SDWW01000054.1"/>
</dbReference>
<keyword evidence="2" id="KW-1185">Reference proteome</keyword>
<comment type="caution">
    <text evidence="1">The sequence shown here is derived from an EMBL/GenBank/DDBJ whole genome shotgun (WGS) entry which is preliminary data.</text>
</comment>
<name>A0A4Q5MW41_9MICO</name>
<evidence type="ECO:0000313" key="2">
    <source>
        <dbReference type="Proteomes" id="UP000293764"/>
    </source>
</evidence>